<dbReference type="InterPro" id="IPR011074">
    <property type="entry name" value="CRAL/TRIO_N_dom"/>
</dbReference>
<accession>A0A834UCT2</accession>
<name>A0A834UCT2_VESPE</name>
<keyword evidence="3" id="KW-1185">Reference proteome</keyword>
<proteinExistence type="predicted"/>
<evidence type="ECO:0000259" key="1">
    <source>
        <dbReference type="PROSITE" id="PS50191"/>
    </source>
</evidence>
<organism evidence="2 3">
    <name type="scientific">Vespula pensylvanica</name>
    <name type="common">Western yellow jacket</name>
    <name type="synonym">Wasp</name>
    <dbReference type="NCBI Taxonomy" id="30213"/>
    <lineage>
        <taxon>Eukaryota</taxon>
        <taxon>Metazoa</taxon>
        <taxon>Ecdysozoa</taxon>
        <taxon>Arthropoda</taxon>
        <taxon>Hexapoda</taxon>
        <taxon>Insecta</taxon>
        <taxon>Pterygota</taxon>
        <taxon>Neoptera</taxon>
        <taxon>Endopterygota</taxon>
        <taxon>Hymenoptera</taxon>
        <taxon>Apocrita</taxon>
        <taxon>Aculeata</taxon>
        <taxon>Vespoidea</taxon>
        <taxon>Vespidae</taxon>
        <taxon>Vespinae</taxon>
        <taxon>Vespula</taxon>
    </lineage>
</organism>
<dbReference type="SUPFAM" id="SSF52087">
    <property type="entry name" value="CRAL/TRIO domain"/>
    <property type="match status" value="2"/>
</dbReference>
<evidence type="ECO:0000313" key="2">
    <source>
        <dbReference type="EMBL" id="KAF7431614.1"/>
    </source>
</evidence>
<dbReference type="InterPro" id="IPR036273">
    <property type="entry name" value="CRAL/TRIO_N_dom_sf"/>
</dbReference>
<dbReference type="Proteomes" id="UP000600918">
    <property type="component" value="Unassembled WGS sequence"/>
</dbReference>
<dbReference type="CDD" id="cd00170">
    <property type="entry name" value="SEC14"/>
    <property type="match status" value="2"/>
</dbReference>
<protein>
    <recommendedName>
        <fullName evidence="1">CRAL-TRIO domain-containing protein</fullName>
    </recommendedName>
</protein>
<dbReference type="PRINTS" id="PR00180">
    <property type="entry name" value="CRETINALDHBP"/>
</dbReference>
<dbReference type="SMART" id="SM00516">
    <property type="entry name" value="SEC14"/>
    <property type="match status" value="2"/>
</dbReference>
<dbReference type="Gene3D" id="1.20.5.1200">
    <property type="entry name" value="Alpha-tocopherol transfer"/>
    <property type="match status" value="2"/>
</dbReference>
<feature type="domain" description="CRAL-TRIO" evidence="1">
    <location>
        <begin position="92"/>
        <end position="258"/>
    </location>
</feature>
<dbReference type="PANTHER" id="PTHR10174">
    <property type="entry name" value="ALPHA-TOCOPHEROL TRANSFER PROTEIN-RELATED"/>
    <property type="match status" value="1"/>
</dbReference>
<feature type="domain" description="CRAL-TRIO" evidence="1">
    <location>
        <begin position="428"/>
        <end position="593"/>
    </location>
</feature>
<dbReference type="PANTHER" id="PTHR10174:SF220">
    <property type="entry name" value="LD41874P"/>
    <property type="match status" value="1"/>
</dbReference>
<dbReference type="PROSITE" id="PS50191">
    <property type="entry name" value="CRAL_TRIO"/>
    <property type="match status" value="2"/>
</dbReference>
<dbReference type="AlphaFoldDB" id="A0A834UCT2"/>
<comment type="caution">
    <text evidence="2">The sequence shown here is derived from an EMBL/GenBank/DDBJ whole genome shotgun (WGS) entry which is preliminary data.</text>
</comment>
<dbReference type="GO" id="GO:1902936">
    <property type="term" value="F:phosphatidylinositol bisphosphate binding"/>
    <property type="evidence" value="ECO:0007669"/>
    <property type="project" value="TreeGrafter"/>
</dbReference>
<reference evidence="2" key="1">
    <citation type="journal article" date="2020" name="G3 (Bethesda)">
        <title>High-Quality Assemblies for Three Invasive Social Wasps from the &lt;i&gt;Vespula&lt;/i&gt; Genus.</title>
        <authorList>
            <person name="Harrop T.W.R."/>
            <person name="Guhlin J."/>
            <person name="McLaughlin G.M."/>
            <person name="Permina E."/>
            <person name="Stockwell P."/>
            <person name="Gilligan J."/>
            <person name="Le Lec M.F."/>
            <person name="Gruber M.A.M."/>
            <person name="Quinn O."/>
            <person name="Lovegrove M."/>
            <person name="Duncan E.J."/>
            <person name="Remnant E.J."/>
            <person name="Van Eeckhoven J."/>
            <person name="Graham B."/>
            <person name="Knapp R.A."/>
            <person name="Langford K.W."/>
            <person name="Kronenberg Z."/>
            <person name="Press M.O."/>
            <person name="Eacker S.M."/>
            <person name="Wilson-Rankin E.E."/>
            <person name="Purcell J."/>
            <person name="Lester P.J."/>
            <person name="Dearden P.K."/>
        </authorList>
    </citation>
    <scope>NUCLEOTIDE SEQUENCE</scope>
    <source>
        <strain evidence="2">Volc-1</strain>
    </source>
</reference>
<gene>
    <name evidence="2" type="ORF">H0235_004538</name>
</gene>
<dbReference type="SMART" id="SM01100">
    <property type="entry name" value="CRAL_TRIO_N"/>
    <property type="match status" value="2"/>
</dbReference>
<dbReference type="EMBL" id="JACSDY010000003">
    <property type="protein sequence ID" value="KAF7431614.1"/>
    <property type="molecule type" value="Genomic_DNA"/>
</dbReference>
<evidence type="ECO:0000313" key="3">
    <source>
        <dbReference type="Proteomes" id="UP000600918"/>
    </source>
</evidence>
<dbReference type="Pfam" id="PF00650">
    <property type="entry name" value="CRAL_TRIO"/>
    <property type="match status" value="2"/>
</dbReference>
<dbReference type="InterPro" id="IPR036865">
    <property type="entry name" value="CRAL-TRIO_dom_sf"/>
</dbReference>
<dbReference type="SUPFAM" id="SSF46938">
    <property type="entry name" value="CRAL/TRIO N-terminal domain"/>
    <property type="match status" value="2"/>
</dbReference>
<dbReference type="InterPro" id="IPR001251">
    <property type="entry name" value="CRAL-TRIO_dom"/>
</dbReference>
<dbReference type="GO" id="GO:0016020">
    <property type="term" value="C:membrane"/>
    <property type="evidence" value="ECO:0007669"/>
    <property type="project" value="TreeGrafter"/>
</dbReference>
<dbReference type="Gene3D" id="3.40.525.10">
    <property type="entry name" value="CRAL-TRIO lipid binding domain"/>
    <property type="match status" value="2"/>
</dbReference>
<dbReference type="Gene3D" id="1.10.8.20">
    <property type="entry name" value="N-terminal domain of phosphatidylinositol transfer protein sec14p"/>
    <property type="match status" value="2"/>
</dbReference>
<sequence>MSFELEEYPIDSETKVVAVKELRETEENVKNGINTLRKYIEEDKTLHFRTDDEFLMIFLRPCKYYPESAYELIKRIADFKQKQAALLDNLIPSDEKKSFLEHNVVNVLKTRDEKRRRVLLINVGKTWDPSKINADQLFRLLYLIHVAAMFEPETQVRGSIVIMDFDGLSMKQVMGLTPSFNMRLLTFIQDALPFRLKEVHIVKQPFLFNMVWQMFKPFVREKLKKRMFFHGTKMSSLHSHIAPSHLPKNYGGQLPEIDYTSADWYPTILQYEDRIKEWNSYGKKDEPGKELCDELLSEAKSEFREEVLSDESSKNEFVNLASIKNKLEQLPKLIVYGKELKVVITIDDELKEKAREELRETPEVVAEALKDIRKLLKGDSDLFIPDHDEFLTIFLRPCKWYPTSAFHLIQRYYQFHLNYPYIVKNLTPRDLKKCLCSDLLIPLPTECIDGSRLVIVHGGGRWKPKEHSIYELFRCLVILLEAAIKEPKTQITGVQVIIDAKNLSFSHVPHITPKFAAMIVDWIQRCLPCRLKNIHVINQPFITNMIFSIFKPFLAEKLYKRIHFHGTNREKLISMIGKEALPKEYGGSELSESPMGEDIWHFLCHWQEEFENSFKYGYNKKKK</sequence>